<dbReference type="Proteomes" id="UP000641206">
    <property type="component" value="Unassembled WGS sequence"/>
</dbReference>
<evidence type="ECO:0000256" key="2">
    <source>
        <dbReference type="ARBA" id="ARBA00023125"/>
    </source>
</evidence>
<feature type="domain" description="HTH tetR-type" evidence="4">
    <location>
        <begin position="11"/>
        <end position="71"/>
    </location>
</feature>
<dbReference type="PANTHER" id="PTHR43479:SF7">
    <property type="entry name" value="TETR-FAMILY TRANSCRIPTIONAL REGULATOR"/>
    <property type="match status" value="1"/>
</dbReference>
<dbReference type="InterPro" id="IPR009057">
    <property type="entry name" value="Homeodomain-like_sf"/>
</dbReference>
<feature type="DNA-binding region" description="H-T-H motif" evidence="3">
    <location>
        <begin position="34"/>
        <end position="53"/>
    </location>
</feature>
<gene>
    <name evidence="5" type="ORF">GCM10011346_47940</name>
</gene>
<dbReference type="InterPro" id="IPR039532">
    <property type="entry name" value="TetR_C_Firmicutes"/>
</dbReference>
<keyword evidence="1" id="KW-0678">Repressor</keyword>
<dbReference type="Gene3D" id="1.10.357.10">
    <property type="entry name" value="Tetracycline Repressor, domain 2"/>
    <property type="match status" value="1"/>
</dbReference>
<dbReference type="InterPro" id="IPR001647">
    <property type="entry name" value="HTH_TetR"/>
</dbReference>
<dbReference type="RefSeq" id="WP_188737928.1">
    <property type="nucleotide sequence ID" value="NZ_BMLW01000019.1"/>
</dbReference>
<sequence>MKNKYIDPRVARTRELIQEALIELIEEKGFEAITVKDLTTKANINRGTFYAHYKDKYDLMEKCQQEFMQEISEFVKRSFPYVEDELNTQSKVTAPLTLFTAIFENINEHNAFLTAVLSPKGDITFQIKLKDFIWKTLFNHSHGLIKEENILVPEQYLVSYIVSAHLGVLQQWLSGGRKESPQEMAQILSTMTTNGPFFAAGLKDTYHLGND</sequence>
<dbReference type="PANTHER" id="PTHR43479">
    <property type="entry name" value="ACREF/ENVCD OPERON REPRESSOR-RELATED"/>
    <property type="match status" value="1"/>
</dbReference>
<keyword evidence="6" id="KW-1185">Reference proteome</keyword>
<dbReference type="EMBL" id="BMLW01000019">
    <property type="protein sequence ID" value="GGP16353.1"/>
    <property type="molecule type" value="Genomic_DNA"/>
</dbReference>
<dbReference type="SUPFAM" id="SSF46689">
    <property type="entry name" value="Homeodomain-like"/>
    <property type="match status" value="1"/>
</dbReference>
<reference evidence="6" key="1">
    <citation type="journal article" date="2019" name="Int. J. Syst. Evol. Microbiol.">
        <title>The Global Catalogue of Microorganisms (GCM) 10K type strain sequencing project: providing services to taxonomists for standard genome sequencing and annotation.</title>
        <authorList>
            <consortium name="The Broad Institute Genomics Platform"/>
            <consortium name="The Broad Institute Genome Sequencing Center for Infectious Disease"/>
            <person name="Wu L."/>
            <person name="Ma J."/>
        </authorList>
    </citation>
    <scope>NUCLEOTIDE SEQUENCE [LARGE SCALE GENOMIC DNA]</scope>
    <source>
        <strain evidence="6">CGMCC 1.7693</strain>
    </source>
</reference>
<evidence type="ECO:0000256" key="1">
    <source>
        <dbReference type="ARBA" id="ARBA00022491"/>
    </source>
</evidence>
<evidence type="ECO:0000313" key="6">
    <source>
        <dbReference type="Proteomes" id="UP000641206"/>
    </source>
</evidence>
<comment type="caution">
    <text evidence="5">The sequence shown here is derived from an EMBL/GenBank/DDBJ whole genome shotgun (WGS) entry which is preliminary data.</text>
</comment>
<organism evidence="5 6">
    <name type="scientific">Oceanobacillus neutriphilus</name>
    <dbReference type="NCBI Taxonomy" id="531815"/>
    <lineage>
        <taxon>Bacteria</taxon>
        <taxon>Bacillati</taxon>
        <taxon>Bacillota</taxon>
        <taxon>Bacilli</taxon>
        <taxon>Bacillales</taxon>
        <taxon>Bacillaceae</taxon>
        <taxon>Oceanobacillus</taxon>
    </lineage>
</organism>
<keyword evidence="2 3" id="KW-0238">DNA-binding</keyword>
<dbReference type="Pfam" id="PF00440">
    <property type="entry name" value="TetR_N"/>
    <property type="match status" value="1"/>
</dbReference>
<dbReference type="PROSITE" id="PS50977">
    <property type="entry name" value="HTH_TETR_2"/>
    <property type="match status" value="1"/>
</dbReference>
<dbReference type="Pfam" id="PF14278">
    <property type="entry name" value="TetR_C_8"/>
    <property type="match status" value="1"/>
</dbReference>
<dbReference type="PRINTS" id="PR00455">
    <property type="entry name" value="HTHTETR"/>
</dbReference>
<dbReference type="InterPro" id="IPR050624">
    <property type="entry name" value="HTH-type_Tx_Regulator"/>
</dbReference>
<protein>
    <submittedName>
        <fullName evidence="5">TetR family transcriptional regulator</fullName>
    </submittedName>
</protein>
<evidence type="ECO:0000256" key="3">
    <source>
        <dbReference type="PROSITE-ProRule" id="PRU00335"/>
    </source>
</evidence>
<evidence type="ECO:0000259" key="4">
    <source>
        <dbReference type="PROSITE" id="PS50977"/>
    </source>
</evidence>
<accession>A0ABQ2P2I6</accession>
<proteinExistence type="predicted"/>
<evidence type="ECO:0000313" key="5">
    <source>
        <dbReference type="EMBL" id="GGP16353.1"/>
    </source>
</evidence>
<name>A0ABQ2P2I6_9BACI</name>